<feature type="region of interest" description="Disordered" evidence="1">
    <location>
        <begin position="570"/>
        <end position="729"/>
    </location>
</feature>
<dbReference type="GO" id="GO:0003779">
    <property type="term" value="F:actin binding"/>
    <property type="evidence" value="ECO:0007669"/>
    <property type="project" value="TreeGrafter"/>
</dbReference>
<dbReference type="SUPFAM" id="SSF50729">
    <property type="entry name" value="PH domain-like"/>
    <property type="match status" value="1"/>
</dbReference>
<feature type="region of interest" description="Disordered" evidence="1">
    <location>
        <begin position="398"/>
        <end position="442"/>
    </location>
</feature>
<accession>A0A8S3PRT9</accession>
<name>A0A8S3PRT9_MYTED</name>
<dbReference type="PANTHER" id="PTHR12287:SF23">
    <property type="entry name" value="AROUSER, ISOFORM A-RELATED"/>
    <property type="match status" value="1"/>
</dbReference>
<evidence type="ECO:0000313" key="3">
    <source>
        <dbReference type="EMBL" id="CAG2186749.1"/>
    </source>
</evidence>
<dbReference type="Gene3D" id="2.30.29.30">
    <property type="entry name" value="Pleckstrin-homology domain (PH domain)/Phosphotyrosine-binding domain (PTB)"/>
    <property type="match status" value="1"/>
</dbReference>
<dbReference type="InterPro" id="IPR055093">
    <property type="entry name" value="EPS8_2nd"/>
</dbReference>
<feature type="compositionally biased region" description="Polar residues" evidence="1">
    <location>
        <begin position="618"/>
        <end position="636"/>
    </location>
</feature>
<feature type="compositionally biased region" description="Low complexity" evidence="1">
    <location>
        <begin position="596"/>
        <end position="612"/>
    </location>
</feature>
<organism evidence="3 4">
    <name type="scientific">Mytilus edulis</name>
    <name type="common">Blue mussel</name>
    <dbReference type="NCBI Taxonomy" id="6550"/>
    <lineage>
        <taxon>Eukaryota</taxon>
        <taxon>Metazoa</taxon>
        <taxon>Spiralia</taxon>
        <taxon>Lophotrochozoa</taxon>
        <taxon>Mollusca</taxon>
        <taxon>Bivalvia</taxon>
        <taxon>Autobranchia</taxon>
        <taxon>Pteriomorphia</taxon>
        <taxon>Mytilida</taxon>
        <taxon>Mytiloidea</taxon>
        <taxon>Mytilidae</taxon>
        <taxon>Mytilinae</taxon>
        <taxon>Mytilus</taxon>
    </lineage>
</organism>
<feature type="domain" description="EPS8 spectrin-like" evidence="2">
    <location>
        <begin position="733"/>
        <end position="760"/>
    </location>
</feature>
<dbReference type="Proteomes" id="UP000683360">
    <property type="component" value="Unassembled WGS sequence"/>
</dbReference>
<keyword evidence="4" id="KW-1185">Reference proteome</keyword>
<evidence type="ECO:0000313" key="4">
    <source>
        <dbReference type="Proteomes" id="UP000683360"/>
    </source>
</evidence>
<dbReference type="GO" id="GO:0035023">
    <property type="term" value="P:regulation of Rho protein signal transduction"/>
    <property type="evidence" value="ECO:0007669"/>
    <property type="project" value="TreeGrafter"/>
</dbReference>
<feature type="region of interest" description="Disordered" evidence="1">
    <location>
        <begin position="460"/>
        <end position="533"/>
    </location>
</feature>
<protein>
    <submittedName>
        <fullName evidence="3">EPS8</fullName>
    </submittedName>
</protein>
<feature type="compositionally biased region" description="Pro residues" evidence="1">
    <location>
        <begin position="233"/>
        <end position="245"/>
    </location>
</feature>
<dbReference type="Pfam" id="PF22975">
    <property type="entry name" value="EPS8_2nd"/>
    <property type="match status" value="1"/>
</dbReference>
<comment type="caution">
    <text evidence="3">The sequence shown here is derived from an EMBL/GenBank/DDBJ whole genome shotgun (WGS) entry which is preliminary data.</text>
</comment>
<gene>
    <name evidence="3" type="ORF">MEDL_2299</name>
</gene>
<dbReference type="InterPro" id="IPR039801">
    <property type="entry name" value="EPS8-like"/>
</dbReference>
<evidence type="ECO:0000259" key="2">
    <source>
        <dbReference type="Pfam" id="PF22975"/>
    </source>
</evidence>
<dbReference type="GO" id="GO:0007266">
    <property type="term" value="P:Rho protein signal transduction"/>
    <property type="evidence" value="ECO:0007669"/>
    <property type="project" value="TreeGrafter"/>
</dbReference>
<feature type="compositionally biased region" description="Low complexity" evidence="1">
    <location>
        <begin position="461"/>
        <end position="474"/>
    </location>
</feature>
<evidence type="ECO:0000256" key="1">
    <source>
        <dbReference type="SAM" id="MobiDB-lite"/>
    </source>
</evidence>
<dbReference type="OrthoDB" id="4680325at2759"/>
<dbReference type="PANTHER" id="PTHR12287">
    <property type="entry name" value="EPIDERMAL GROWTH FACTOR RECEPTOR KINASE SUBSTRATE EPS8-RELATED PROTEIN"/>
    <property type="match status" value="1"/>
</dbReference>
<dbReference type="EMBL" id="CAJPWZ010000144">
    <property type="protein sequence ID" value="CAG2186749.1"/>
    <property type="molecule type" value="Genomic_DNA"/>
</dbReference>
<feature type="compositionally biased region" description="Polar residues" evidence="1">
    <location>
        <begin position="481"/>
        <end position="490"/>
    </location>
</feature>
<sequence length="764" mass="86475">MPGVTPHGMDYHHNYGGMNGHDRGYGYGPSTYNSAPPLSTYRESEFGLSVRNGYGGPEIDQHSMDRFDNTRDMEPTFELDHLATYSSKSGVMKPEDGLRKLRGMESTTGIWTMRCVMIIERKNLIVIDKGNGEELERFPLELVHEPTAIFKEDKIKHGQREVINSKLTTTQFVKNQQEKYLGIFTRNFKPSDYRNKKKTNTNIKKAFSLQAQDIVDELLAAKEGRPKLFQSSIPPPPMGPAPDPPGGRWLGGNKEPKSHFSYSTDAQEPDQPIVGKREKHIKLPAEKHVITERIVPGGKHQPIQIIRTPVEEHYTKEKYIPHGLETREKMPTPPTNRRVVRELFVPEERRQRNALLSVPSVNESMVREHYVPLEEMKQKIKIPPVQEHFSRERYIPLGENHSRRASPHVKEHFVERRYVPSGTERRSSLGDQSYGSTSGFSTSAIEEEEFDVPEKYLSLTSRRGSSSSNRNRSSSVDRYTLPNNHSSSVMSDGYAVPYDPRNLDKHNFASRERRSSTGGLEIPPAFTMPRSRLSTSSANTYEIPLQVERSMPYRSGSAHDILSAVRREGDYFPDSSISSGSGRGKWKFGDRRQQFSSSNQGSSSGYSSMEPSVHYGTMPNTGAKSKQSSRYQFKTTTLRDEGMKSNASNNGLRLQNEGFRVIPSSEGFRPPSEGFRTEPFRAQNEGPRGDMYSLPMRDKDSVNSGNRGGNYGQSQYRASYTEPPGGQNESLERDVQILNSCFDDIEKFVARLQQAAEAYKFLKN</sequence>
<feature type="compositionally biased region" description="Basic and acidic residues" evidence="1">
    <location>
        <begin position="501"/>
        <end position="515"/>
    </location>
</feature>
<proteinExistence type="predicted"/>
<dbReference type="InterPro" id="IPR011993">
    <property type="entry name" value="PH-like_dom_sf"/>
</dbReference>
<feature type="compositionally biased region" description="Basic and acidic residues" evidence="1">
    <location>
        <begin position="408"/>
        <end position="428"/>
    </location>
</feature>
<dbReference type="AlphaFoldDB" id="A0A8S3PRT9"/>
<dbReference type="GO" id="GO:0005886">
    <property type="term" value="C:plasma membrane"/>
    <property type="evidence" value="ECO:0007669"/>
    <property type="project" value="TreeGrafter"/>
</dbReference>
<feature type="region of interest" description="Disordered" evidence="1">
    <location>
        <begin position="227"/>
        <end position="270"/>
    </location>
</feature>
<reference evidence="3" key="1">
    <citation type="submission" date="2021-03" db="EMBL/GenBank/DDBJ databases">
        <authorList>
            <person name="Bekaert M."/>
        </authorList>
    </citation>
    <scope>NUCLEOTIDE SEQUENCE</scope>
</reference>
<feature type="compositionally biased region" description="Polar residues" evidence="1">
    <location>
        <begin position="429"/>
        <end position="442"/>
    </location>
</feature>